<dbReference type="EMBL" id="CAEZUP010000075">
    <property type="protein sequence ID" value="CAB4617860.1"/>
    <property type="molecule type" value="Genomic_DNA"/>
</dbReference>
<name>A0A6J6HXD2_9ZZZZ</name>
<sequence length="152" mass="16619">MSRLDEVGERDGWRCWICDEPVDPEMSVNDSRGPSVDSVITKAKSKSKSKSDNAAEERLAHRGCNTKKGAIAPVIEWSPELFVSEPAPIYATVERLERKGGREIVARCPDQADGDAAAAWLVDRISRLRPGFQVSATVEPGGGQFMVVLRHG</sequence>
<dbReference type="Gene3D" id="1.10.30.50">
    <property type="match status" value="1"/>
</dbReference>
<feature type="compositionally biased region" description="Basic and acidic residues" evidence="1">
    <location>
        <begin position="49"/>
        <end position="59"/>
    </location>
</feature>
<dbReference type="AlphaFoldDB" id="A0A6J6HXD2"/>
<feature type="region of interest" description="Disordered" evidence="1">
    <location>
        <begin position="26"/>
        <end position="59"/>
    </location>
</feature>
<gene>
    <name evidence="2" type="ORF">UFOPK1835_01532</name>
</gene>
<organism evidence="2">
    <name type="scientific">freshwater metagenome</name>
    <dbReference type="NCBI Taxonomy" id="449393"/>
    <lineage>
        <taxon>unclassified sequences</taxon>
        <taxon>metagenomes</taxon>
        <taxon>ecological metagenomes</taxon>
    </lineage>
</organism>
<evidence type="ECO:0000313" key="2">
    <source>
        <dbReference type="EMBL" id="CAB4617860.1"/>
    </source>
</evidence>
<accession>A0A6J6HXD2</accession>
<protein>
    <submittedName>
        <fullName evidence="2">Unannotated protein</fullName>
    </submittedName>
</protein>
<proteinExistence type="predicted"/>
<reference evidence="2" key="1">
    <citation type="submission" date="2020-05" db="EMBL/GenBank/DDBJ databases">
        <authorList>
            <person name="Chiriac C."/>
            <person name="Salcher M."/>
            <person name="Ghai R."/>
            <person name="Kavagutti S V."/>
        </authorList>
    </citation>
    <scope>NUCLEOTIDE SEQUENCE</scope>
</reference>
<evidence type="ECO:0000256" key="1">
    <source>
        <dbReference type="SAM" id="MobiDB-lite"/>
    </source>
</evidence>